<dbReference type="PANTHER" id="PTHR46722">
    <property type="entry name" value="MITOCHONDRIAL IMPORT RECEPTOR SUBUNIT TOM7 HOMOLOG"/>
    <property type="match status" value="1"/>
</dbReference>
<evidence type="ECO:0000313" key="14">
    <source>
        <dbReference type="Proteomes" id="UP001208570"/>
    </source>
</evidence>
<dbReference type="Pfam" id="PF08038">
    <property type="entry name" value="Tom7"/>
    <property type="match status" value="1"/>
</dbReference>
<dbReference type="EMBL" id="JAODUP010000491">
    <property type="protein sequence ID" value="KAK2148560.1"/>
    <property type="molecule type" value="Genomic_DNA"/>
</dbReference>
<reference evidence="13" key="1">
    <citation type="journal article" date="2023" name="Mol. Biol. Evol.">
        <title>Third-Generation Sequencing Reveals the Adaptive Role of the Epigenome in Three Deep-Sea Polychaetes.</title>
        <authorList>
            <person name="Perez M."/>
            <person name="Aroh O."/>
            <person name="Sun Y."/>
            <person name="Lan Y."/>
            <person name="Juniper S.K."/>
            <person name="Young C.R."/>
            <person name="Angers B."/>
            <person name="Qian P.Y."/>
        </authorList>
    </citation>
    <scope>NUCLEOTIDE SEQUENCE</scope>
    <source>
        <strain evidence="13">P08H-3</strain>
    </source>
</reference>
<dbReference type="PANTHER" id="PTHR46722:SF1">
    <property type="entry name" value="MITOCHONDRIAL IMPORT RECEPTOR SUBUNIT TOM7 HOMOLOG"/>
    <property type="match status" value="1"/>
</dbReference>
<keyword evidence="9" id="KW-0496">Mitochondrion</keyword>
<evidence type="ECO:0000256" key="9">
    <source>
        <dbReference type="ARBA" id="ARBA00023128"/>
    </source>
</evidence>
<evidence type="ECO:0000256" key="4">
    <source>
        <dbReference type="ARBA" id="ARBA00022448"/>
    </source>
</evidence>
<comment type="caution">
    <text evidence="13">The sequence shown here is derived from an EMBL/GenBank/DDBJ whole genome shotgun (WGS) entry which is preliminary data.</text>
</comment>
<evidence type="ECO:0000256" key="10">
    <source>
        <dbReference type="ARBA" id="ARBA00023136"/>
    </source>
</evidence>
<organism evidence="13 14">
    <name type="scientific">Paralvinella palmiformis</name>
    <dbReference type="NCBI Taxonomy" id="53620"/>
    <lineage>
        <taxon>Eukaryota</taxon>
        <taxon>Metazoa</taxon>
        <taxon>Spiralia</taxon>
        <taxon>Lophotrochozoa</taxon>
        <taxon>Annelida</taxon>
        <taxon>Polychaeta</taxon>
        <taxon>Sedentaria</taxon>
        <taxon>Canalipalpata</taxon>
        <taxon>Terebellida</taxon>
        <taxon>Terebelliformia</taxon>
        <taxon>Alvinellidae</taxon>
        <taxon>Paralvinella</taxon>
    </lineage>
</organism>
<evidence type="ECO:0000256" key="12">
    <source>
        <dbReference type="SAM" id="Phobius"/>
    </source>
</evidence>
<comment type="subcellular location">
    <subcellularLocation>
        <location evidence="1">Mitochondrion outer membrane</location>
        <topology evidence="1">Single-pass membrane protein</topology>
    </subcellularLocation>
</comment>
<evidence type="ECO:0000256" key="2">
    <source>
        <dbReference type="ARBA" id="ARBA00010917"/>
    </source>
</evidence>
<feature type="transmembrane region" description="Helical" evidence="12">
    <location>
        <begin position="12"/>
        <end position="33"/>
    </location>
</feature>
<comment type="similarity">
    <text evidence="2">Belongs to the Tom7 family.</text>
</comment>
<dbReference type="GO" id="GO:0030150">
    <property type="term" value="P:protein import into mitochondrial matrix"/>
    <property type="evidence" value="ECO:0007669"/>
    <property type="project" value="InterPro"/>
</dbReference>
<keyword evidence="10 12" id="KW-0472">Membrane</keyword>
<name>A0AAD9J9X0_9ANNE</name>
<proteinExistence type="inferred from homology"/>
<evidence type="ECO:0000256" key="3">
    <source>
        <dbReference type="ARBA" id="ARBA00014537"/>
    </source>
</evidence>
<keyword evidence="8 12" id="KW-1133">Transmembrane helix</keyword>
<evidence type="ECO:0000256" key="1">
    <source>
        <dbReference type="ARBA" id="ARBA00004572"/>
    </source>
</evidence>
<keyword evidence="5 12" id="KW-0812">Transmembrane</keyword>
<dbReference type="Proteomes" id="UP001208570">
    <property type="component" value="Unassembled WGS sequence"/>
</dbReference>
<evidence type="ECO:0000256" key="7">
    <source>
        <dbReference type="ARBA" id="ARBA00022927"/>
    </source>
</evidence>
<keyword evidence="7" id="KW-0653">Protein transport</keyword>
<gene>
    <name evidence="13" type="ORF">LSH36_491g01016</name>
</gene>
<accession>A0AAD9J9X0</accession>
<evidence type="ECO:0000256" key="11">
    <source>
        <dbReference type="ARBA" id="ARBA00032786"/>
    </source>
</evidence>
<keyword evidence="6" id="KW-1000">Mitochondrion outer membrane</keyword>
<dbReference type="GO" id="GO:1903955">
    <property type="term" value="P:positive regulation of protein targeting to mitochondrion"/>
    <property type="evidence" value="ECO:0007669"/>
    <property type="project" value="TreeGrafter"/>
</dbReference>
<keyword evidence="14" id="KW-1185">Reference proteome</keyword>
<evidence type="ECO:0000256" key="6">
    <source>
        <dbReference type="ARBA" id="ARBA00022787"/>
    </source>
</evidence>
<evidence type="ECO:0000256" key="8">
    <source>
        <dbReference type="ARBA" id="ARBA00022989"/>
    </source>
</evidence>
<dbReference type="AlphaFoldDB" id="A0AAD9J9X0"/>
<sequence length="52" mass="5938">MRPEVKRRASAIIGLAKFIFHWGFIPAVLYLGFRKGQEPGMPPLSLLSLLWQ</sequence>
<evidence type="ECO:0000256" key="5">
    <source>
        <dbReference type="ARBA" id="ARBA00022692"/>
    </source>
</evidence>
<dbReference type="InterPro" id="IPR012621">
    <property type="entry name" value="Tom7"/>
</dbReference>
<protein>
    <recommendedName>
        <fullName evidence="3">Mitochondrial import receptor subunit TOM7 homolog</fullName>
    </recommendedName>
    <alternativeName>
        <fullName evidence="11">Translocase of outer membrane 7 kDa subunit homolog</fullName>
    </alternativeName>
</protein>
<dbReference type="GO" id="GO:0005742">
    <property type="term" value="C:mitochondrial outer membrane translocase complex"/>
    <property type="evidence" value="ECO:0007669"/>
    <property type="project" value="InterPro"/>
</dbReference>
<evidence type="ECO:0000313" key="13">
    <source>
        <dbReference type="EMBL" id="KAK2148560.1"/>
    </source>
</evidence>
<keyword evidence="4" id="KW-0813">Transport</keyword>